<evidence type="ECO:0000256" key="1">
    <source>
        <dbReference type="SAM" id="MobiDB-lite"/>
    </source>
</evidence>
<sequence length="768" mass="82788">MFWVPGNFTAKIGVGALSAALCAGCVLPLSAQDAAAAPDAMQQRAAKTFVMKGAPRSAKKPMPAKPAALTALNPRERVVQLLDRFTFGPRPGEVDRVLAQGEDEWVAQQLDPNSIKDDVLYRHLGPYPTINMQAAQALEVYPDRAQVGTVADGKGPMPTDPLRAAVYELQVAKLTKERDQKKLLDANGQPKAEPSEEEKAAQKKADQATASRLFGELIAMPKNQRMDAVIKMPVDDRIILTSNGNLTGDQRNMLLADFNPKEKEAFYAMSGQVSSSGNMARELAEARVLRDILTERQMQQVMSDFWFNHFNVYVGKDSDQWYTTSYERDVIRAHALDTFPKLLVATATSPAMMVYLDNWLSIGPDSIANGVNPANPKSKKGNKGLNENYGREVMELHTVGVNGGYTQADVTALSAILTGWGVDNVQKGSGFLFDPKRHEPGPKVWFGYVIDDHGNAHKLAPNEKYASTFGQGMPLEEIATADSMKQGLTALNILAMSPQTAHFISTKLAQYFVADNPPSALVDRLTATYLASQGDIKTLLRTIIASPEFNSRQYFHNKVKTPEEFLASAFRATATDPQNPGALVNTVRTMGMPLYYALPPTGYYLTADQWMNTTALVDRLNFAYQLTNGKYANQKFDAPNVLAMGLLTPSSAGEFAAYGAGKPLPGAAPAAAKILPPPGTAKLVGLVATPSGTNGSASAATTSTSPISPGTQVAMHVLEATMIGAPVSAQTNQLIQQQLVSQPANATPADTLNLLTALVMGAPEFQLR</sequence>
<keyword evidence="2" id="KW-0732">Signal</keyword>
<feature type="region of interest" description="Disordered" evidence="1">
    <location>
        <begin position="185"/>
        <end position="206"/>
    </location>
</feature>
<feature type="signal peptide" evidence="2">
    <location>
        <begin position="1"/>
        <end position="31"/>
    </location>
</feature>
<reference evidence="3 4" key="1">
    <citation type="submission" date="2016-10" db="EMBL/GenBank/DDBJ databases">
        <authorList>
            <person name="de Groot N.N."/>
        </authorList>
    </citation>
    <scope>NUCLEOTIDE SEQUENCE [LARGE SCALE GENOMIC DNA]</scope>
    <source>
        <strain evidence="3 4">DSM 22489</strain>
    </source>
</reference>
<feature type="compositionally biased region" description="Basic and acidic residues" evidence="1">
    <location>
        <begin position="193"/>
        <end position="206"/>
    </location>
</feature>
<dbReference type="RefSeq" id="WP_235011296.1">
    <property type="nucleotide sequence ID" value="NZ_FNVA01000001.1"/>
</dbReference>
<feature type="chain" id="PRO_5009284711" evidence="2">
    <location>
        <begin position="32"/>
        <end position="768"/>
    </location>
</feature>
<gene>
    <name evidence="3" type="ORF">SAMN05421819_0483</name>
</gene>
<dbReference type="Proteomes" id="UP000236728">
    <property type="component" value="Unassembled WGS sequence"/>
</dbReference>
<dbReference type="AlphaFoldDB" id="A0A1H5T565"/>
<evidence type="ECO:0000256" key="2">
    <source>
        <dbReference type="SAM" id="SignalP"/>
    </source>
</evidence>
<keyword evidence="4" id="KW-1185">Reference proteome</keyword>
<evidence type="ECO:0000313" key="4">
    <source>
        <dbReference type="Proteomes" id="UP000236728"/>
    </source>
</evidence>
<organism evidence="3 4">
    <name type="scientific">Bryocella elongata</name>
    <dbReference type="NCBI Taxonomy" id="863522"/>
    <lineage>
        <taxon>Bacteria</taxon>
        <taxon>Pseudomonadati</taxon>
        <taxon>Acidobacteriota</taxon>
        <taxon>Terriglobia</taxon>
        <taxon>Terriglobales</taxon>
        <taxon>Acidobacteriaceae</taxon>
        <taxon>Bryocella</taxon>
    </lineage>
</organism>
<name>A0A1H5T565_9BACT</name>
<dbReference type="InterPro" id="IPR014917">
    <property type="entry name" value="DUF1800"/>
</dbReference>
<dbReference type="Pfam" id="PF08811">
    <property type="entry name" value="DUF1800"/>
    <property type="match status" value="1"/>
</dbReference>
<protein>
    <submittedName>
        <fullName evidence="3">Uncharacterized conserved protein, DUF1800 family</fullName>
    </submittedName>
</protein>
<evidence type="ECO:0000313" key="3">
    <source>
        <dbReference type="EMBL" id="SEF57963.1"/>
    </source>
</evidence>
<accession>A0A1H5T565</accession>
<dbReference type="EMBL" id="FNVA01000001">
    <property type="protein sequence ID" value="SEF57963.1"/>
    <property type="molecule type" value="Genomic_DNA"/>
</dbReference>
<proteinExistence type="predicted"/>